<feature type="domain" description="EF-hand" evidence="17">
    <location>
        <begin position="2408"/>
        <end position="2443"/>
    </location>
</feature>
<feature type="compositionally biased region" description="Low complexity" evidence="15">
    <location>
        <begin position="452"/>
        <end position="465"/>
    </location>
</feature>
<evidence type="ECO:0000259" key="16">
    <source>
        <dbReference type="PROSITE" id="PS50002"/>
    </source>
</evidence>
<dbReference type="PROSITE" id="PS50222">
    <property type="entry name" value="EF_HAND_2"/>
    <property type="match status" value="2"/>
</dbReference>
<dbReference type="FunFam" id="1.20.58.60:FF:000078">
    <property type="entry name" value="Spectrin alpha chain, non-erythrocytic 1"/>
    <property type="match status" value="1"/>
</dbReference>
<reference evidence="18" key="1">
    <citation type="submission" date="2020-04" db="EMBL/GenBank/DDBJ databases">
        <authorList>
            <person name="Neveu A P."/>
        </authorList>
    </citation>
    <scope>NUCLEOTIDE SEQUENCE</scope>
    <source>
        <tissue evidence="18">Whole embryo</tissue>
    </source>
</reference>
<dbReference type="PROSITE" id="PS50002">
    <property type="entry name" value="SH3"/>
    <property type="match status" value="1"/>
</dbReference>
<keyword evidence="6" id="KW-0963">Cytoplasm</keyword>
<evidence type="ECO:0000256" key="1">
    <source>
        <dbReference type="ARBA" id="ARBA00004245"/>
    </source>
</evidence>
<keyword evidence="4 13" id="KW-0728">SH3 domain</keyword>
<dbReference type="FunFam" id="1.20.58.60:FF:000006">
    <property type="entry name" value="Spectrin alpha chain, non-erythrocytic 1"/>
    <property type="match status" value="1"/>
</dbReference>
<evidence type="ECO:0000259" key="17">
    <source>
        <dbReference type="PROSITE" id="PS50222"/>
    </source>
</evidence>
<dbReference type="Gene3D" id="2.30.30.40">
    <property type="entry name" value="SH3 Domains"/>
    <property type="match status" value="1"/>
</dbReference>
<protein>
    <submittedName>
        <fullName evidence="18">Spectrin alpha chain, non-erythrocytic 1</fullName>
    </submittedName>
</protein>
<dbReference type="GO" id="GO:0003779">
    <property type="term" value="F:actin binding"/>
    <property type="evidence" value="ECO:0007669"/>
    <property type="project" value="UniProtKB-KW"/>
</dbReference>
<dbReference type="CDD" id="cd00176">
    <property type="entry name" value="SPEC"/>
    <property type="match status" value="14"/>
</dbReference>
<dbReference type="PANTHER" id="PTHR11915">
    <property type="entry name" value="SPECTRIN/FILAMIN RELATED CYTOSKELETAL PROTEIN"/>
    <property type="match status" value="1"/>
</dbReference>
<keyword evidence="7" id="KW-0597">Phosphoprotein</keyword>
<dbReference type="GO" id="GO:0051693">
    <property type="term" value="P:actin filament capping"/>
    <property type="evidence" value="ECO:0007669"/>
    <property type="project" value="UniProtKB-KW"/>
</dbReference>
<dbReference type="InterPro" id="IPR014837">
    <property type="entry name" value="EF-hand_Ca_insen"/>
</dbReference>
<dbReference type="Gene3D" id="1.20.58.60">
    <property type="match status" value="18"/>
</dbReference>
<dbReference type="InterPro" id="IPR018247">
    <property type="entry name" value="EF_Hand_1_Ca_BS"/>
</dbReference>
<comment type="similarity">
    <text evidence="3">Belongs to the spectrin family.</text>
</comment>
<organism evidence="18">
    <name type="scientific">Phallusia mammillata</name>
    <dbReference type="NCBI Taxonomy" id="59560"/>
    <lineage>
        <taxon>Eukaryota</taxon>
        <taxon>Metazoa</taxon>
        <taxon>Chordata</taxon>
        <taxon>Tunicata</taxon>
        <taxon>Ascidiacea</taxon>
        <taxon>Phlebobranchia</taxon>
        <taxon>Ascidiidae</taxon>
        <taxon>Phallusia</taxon>
    </lineage>
</organism>
<evidence type="ECO:0000256" key="14">
    <source>
        <dbReference type="SAM" id="Coils"/>
    </source>
</evidence>
<dbReference type="SUPFAM" id="SSF47473">
    <property type="entry name" value="EF-hand"/>
    <property type="match status" value="1"/>
</dbReference>
<feature type="region of interest" description="Disordered" evidence="15">
    <location>
        <begin position="1073"/>
        <end position="1098"/>
    </location>
</feature>
<dbReference type="PROSITE" id="PS00018">
    <property type="entry name" value="EF_HAND_1"/>
    <property type="match status" value="2"/>
</dbReference>
<dbReference type="SMART" id="SM00326">
    <property type="entry name" value="SH3"/>
    <property type="match status" value="1"/>
</dbReference>
<dbReference type="Pfam" id="PF13499">
    <property type="entry name" value="EF-hand_7"/>
    <property type="match status" value="1"/>
</dbReference>
<accession>A0A6F9DUJ3</accession>
<evidence type="ECO:0000256" key="4">
    <source>
        <dbReference type="ARBA" id="ARBA00022443"/>
    </source>
</evidence>
<dbReference type="FunFam" id="1.20.58.60:FF:000007">
    <property type="entry name" value="Spectrin alpha chain non-erythrocytic 1"/>
    <property type="match status" value="2"/>
</dbReference>
<evidence type="ECO:0000256" key="5">
    <source>
        <dbReference type="ARBA" id="ARBA00022467"/>
    </source>
</evidence>
<dbReference type="GO" id="GO:0005938">
    <property type="term" value="C:cell cortex"/>
    <property type="evidence" value="ECO:0007669"/>
    <property type="project" value="UniProtKB-SubCell"/>
</dbReference>
<evidence type="ECO:0000256" key="6">
    <source>
        <dbReference type="ARBA" id="ARBA00022490"/>
    </source>
</evidence>
<feature type="coiled-coil region" evidence="14">
    <location>
        <begin position="1172"/>
        <end position="1199"/>
    </location>
</feature>
<gene>
    <name evidence="18" type="primary">Sptan1</name>
</gene>
<dbReference type="SMART" id="SM01184">
    <property type="entry name" value="efhand_Ca_insen"/>
    <property type="match status" value="1"/>
</dbReference>
<keyword evidence="5" id="KW-0117">Actin capping</keyword>
<dbReference type="InterPro" id="IPR002017">
    <property type="entry name" value="Spectrin_repeat"/>
</dbReference>
<evidence type="ECO:0000256" key="15">
    <source>
        <dbReference type="SAM" id="MobiDB-lite"/>
    </source>
</evidence>
<dbReference type="Gene3D" id="1.20.5.170">
    <property type="match status" value="1"/>
</dbReference>
<evidence type="ECO:0000256" key="9">
    <source>
        <dbReference type="ARBA" id="ARBA00022737"/>
    </source>
</evidence>
<dbReference type="PRINTS" id="PR01887">
    <property type="entry name" value="SPECTRNALPHA"/>
</dbReference>
<evidence type="ECO:0000256" key="3">
    <source>
        <dbReference type="ARBA" id="ARBA00006826"/>
    </source>
</evidence>
<dbReference type="SMART" id="SM00054">
    <property type="entry name" value="EFh"/>
    <property type="match status" value="2"/>
</dbReference>
<dbReference type="FunFam" id="1.20.58.60:FF:000020">
    <property type="entry name" value="Spectrin alpha chain, non-erythrocytic 1"/>
    <property type="match status" value="2"/>
</dbReference>
<dbReference type="InterPro" id="IPR001452">
    <property type="entry name" value="SH3_domain"/>
</dbReference>
<evidence type="ECO:0000256" key="11">
    <source>
        <dbReference type="ARBA" id="ARBA00023203"/>
    </source>
</evidence>
<dbReference type="Gene3D" id="1.10.238.10">
    <property type="entry name" value="EF-hand"/>
    <property type="match status" value="2"/>
</dbReference>
<feature type="compositionally biased region" description="Basic and acidic residues" evidence="15">
    <location>
        <begin position="467"/>
        <end position="476"/>
    </location>
</feature>
<keyword evidence="12" id="KW-0206">Cytoskeleton</keyword>
<feature type="coiled-coil region" evidence="14">
    <location>
        <begin position="2168"/>
        <end position="2202"/>
    </location>
</feature>
<feature type="compositionally biased region" description="Low complexity" evidence="15">
    <location>
        <begin position="1213"/>
        <end position="1226"/>
    </location>
</feature>
<evidence type="ECO:0000256" key="12">
    <source>
        <dbReference type="ARBA" id="ARBA00023212"/>
    </source>
</evidence>
<evidence type="ECO:0000256" key="10">
    <source>
        <dbReference type="ARBA" id="ARBA00022837"/>
    </source>
</evidence>
<feature type="domain" description="EF-hand" evidence="17">
    <location>
        <begin position="2365"/>
        <end position="2400"/>
    </location>
</feature>
<dbReference type="FunFam" id="1.10.238.10:FF:000020">
    <property type="entry name" value="spectrin alpha chain, non-erythrocytic 1"/>
    <property type="match status" value="1"/>
</dbReference>
<dbReference type="InterPro" id="IPR036028">
    <property type="entry name" value="SH3-like_dom_sf"/>
</dbReference>
<dbReference type="SMART" id="SM00150">
    <property type="entry name" value="SPEC"/>
    <property type="match status" value="20"/>
</dbReference>
<feature type="compositionally biased region" description="Basic and acidic residues" evidence="15">
    <location>
        <begin position="1088"/>
        <end position="1098"/>
    </location>
</feature>
<comment type="subcellular location">
    <subcellularLocation>
        <location evidence="2">Cytoplasm</location>
        <location evidence="2">Cell cortex</location>
    </subcellularLocation>
    <subcellularLocation>
        <location evidence="1">Cytoplasm</location>
        <location evidence="1">Cytoskeleton</location>
    </subcellularLocation>
</comment>
<keyword evidence="14" id="KW-0175">Coiled coil</keyword>
<evidence type="ECO:0000313" key="18">
    <source>
        <dbReference type="EMBL" id="CAB3266545.1"/>
    </source>
</evidence>
<dbReference type="InterPro" id="IPR018159">
    <property type="entry name" value="Spectrin/alpha-actinin"/>
</dbReference>
<dbReference type="EMBL" id="LR790683">
    <property type="protein sequence ID" value="CAB3266545.1"/>
    <property type="molecule type" value="mRNA"/>
</dbReference>
<feature type="domain" description="SH3" evidence="16">
    <location>
        <begin position="1014"/>
        <end position="1073"/>
    </location>
</feature>
<sequence length="2514" mass="288036">MASELSANHNIPLETADDIKARREQILSQYTAFKDVLVSRRLELQNALRFRQFLRDANELEKWIVDRTQAASDENWIDATNLEARMQKHSALEAEVNANAASLSKLDDEGGQIIAKIPFSKDEIQTRIAELHDLWDQLLKALEQRGVKLRQTKSWVAFSRKCDETLYWIKDKEMIVSSTDTGNDIDHVNMLHGKFDEFLSELHGFGDRIKDINEEAEKMVEIEKHPESENIKEKRDETNKAWEHLNNQSENRNNMLKTAIEIHKFNRDVDETISWMKDKELMLHSDDVGSDVASVQALQRNHESIERDLAALEEKVVELSNEAKRIENDHEGVSVLPQHKDMTDNWERVKSMAKERKQRLQESYDLQKFLAECKELLLWCDEIESRILVDELATDVSGAEALVDKHQEHRGKIAAQESSFSHANDFGNKLVDEDHPAATTVIVEVILTSRKSSTSSSSSSSSATSSDEEKVEKGVETKTSQGPGVIPEKLQELADRHDQLIKTWEERQALYDQCLHLALYNRDADQAESWLTSQEVLIAQDDLGDSLDSVQTLIRKHEDFSKSAAAQEEKINSVDEVATKLIGRGHYASEDIGTRRDKLLKRHELLKQNIQDRTVSLSDANKLRLYQRDVQNLCSWMDEKSKTANDESYKDPTNIRGKLQRHKVFEEEILASEERVDLCFQDAKTLVEAKHYASEDIQADAAKVKEQWQKLLVDCRERGNKLAEACAEQLYNRSVSELLHWIDETKTATSSTDLGVDVSSVATLIKKHQLLEVDVQVHKERIDGVEIQAKQFSANNHFNAEEILIKQEDLAVKYDGLQEPVRKRREKLLESQKSKQLFRDIQDELEWIQDKWPIATTANIGKDFMSAKNLLRKHRITQSEISGHESQIDDVCAQANNLIEQGHFEAQEADACSHKLISEWNKLKNAADSREKDLLNAIEAQKYLANADDARVWIEEKQSIIASLDVGADEDSAESLLRKHDVLKTDIEAFEVNIKKLSVEAEGCKLQSPWSKEETLEKVFVLHEYHEKSPRELTVKKGETLCLISAYNKDWWKVERGDQQGFVPSVNLKVVEDDEMQENRDESDDEVDHSMTEKDEDKKTLLTTQNQIEDDYDKLKVKCGIRHTALEHSRRRHALARECDDMIKWMDEKRVLAASYQLQEDQPDDQSGLEHVEKMQKRLDDFQKDLKAREKRIDELNNEACTLDLPIKEVKSSKQSTSSSSSSSSSSDDEVDNMSDDSAVGGKVQKLNKNWKDLHNVVKEQNDNLGSAHQVQRFFRDADETHEWIDEKSQALDNDNVGSDLPTVQALQRKHEGLERDLAALGERVHSLDSDASRLTEQHPEQGDTIQIKRSEINQAWNDLVEKAESRKRSLSDSFDLQHFFADRRELQRWLDHMQTQVGCKEVADDFAGAEALLQRHQEYRADMDARSPSFHALEHQADSLVRAEHPAAAEVDAAVQETSRDREVLEKAWAARHLLLEQCLKFHLFLLDCDNAENWMQAREDFLASEEAGDSLDSVESLIKKHEDFDRAIGLQEAKISSLQATSEKLLESDPPHYASDKIKDKAENVLIRWQKLKSALIDKRSRLGETQTLQQFSRDADEAEAWIADKLQTASDDSYKDPSNIQSKHQKHQAFEAELDANKERIHGVMNVGQQLIDTHQCAGSEDAVQGRIQKLEQDWNNLLNKSSEKGDKLKEANQQQNFITAVKDLEFWMSEVEAVLASEDVGKDVTSVSNLLKKQKLLEADVDAHEDRAKELSRHAGLLLEKANDSDALDSASVEAKRERIEKRFANIKDLTRIRRTKLQESLAIHQLFFDIADEESWISEKKLLVSSEDCGRDLTSINNLRKKQKRIEAEISSHEPNINRLMISGSKIKEEASLYNEVIQERINTLNNNWDSLKELSNQRSLRLKQAQTFQQFRADLEEESSWLGQQQTVAESQQVPQSLAATQSLLAKHEAFETDLSVHCDRISAVKATGQSLIDEENPHAESVAEELKLIEDKLIKLQNAASKRRSQLRETSAFLQFNWKADMVESWIVEKEKVLKSDDFGEDLSSVQVLLVKQDTFDAGLEVFDQEEMMKISALKDQLVEANHAQSDVINARHKLLMERREDLKKAATARRKELERNQNHLRGINDLCLLFAKKASAFNSWFENVEEDLTDPVRCHSVAEIKALVAEHETFRETLSDAENELRELFEIDDKLNELKPSDDPTVSNNSYTWFKRQTLQESWNSVQNMVESRDADLQHELERQKNNDEARMKFAHHANAFHDWLTSTRATMMEESGTLESQLEATQQKSVEIKQRKAELQEIEGLGAGLEKALILDNAYTEHSTVGLAQQWDQLEQLGMRMQHNLEQQIQARNMTGVTEEALKEFSMMFKHFDKDKSGRLEHHEFKSCLRSLGYDLPMVEEGDEDPEFQAILDVVDPNRDGKVSLQEYMGFMISRETENVKSSEEVESAFKALSAEGKPYVTKEELYQNLSREQAEYCVNNMPPYYDSHGISVLGAYDYVAFTKELFNN</sequence>
<dbReference type="GO" id="GO:0005509">
    <property type="term" value="F:calcium ion binding"/>
    <property type="evidence" value="ECO:0007669"/>
    <property type="project" value="InterPro"/>
</dbReference>
<keyword evidence="11" id="KW-0009">Actin-binding</keyword>
<dbReference type="Pfam" id="PF00435">
    <property type="entry name" value="Spectrin"/>
    <property type="match status" value="20"/>
</dbReference>
<feature type="region of interest" description="Disordered" evidence="15">
    <location>
        <begin position="1210"/>
        <end position="1243"/>
    </location>
</feature>
<dbReference type="CDD" id="cd00051">
    <property type="entry name" value="EFh"/>
    <property type="match status" value="1"/>
</dbReference>
<proteinExistence type="evidence at transcript level"/>
<keyword evidence="8" id="KW-0479">Metal-binding</keyword>
<dbReference type="InterPro" id="IPR002048">
    <property type="entry name" value="EF_hand_dom"/>
</dbReference>
<dbReference type="SUPFAM" id="SSF46966">
    <property type="entry name" value="Spectrin repeat"/>
    <property type="match status" value="18"/>
</dbReference>
<feature type="coiled-coil region" evidence="14">
    <location>
        <begin position="295"/>
        <end position="329"/>
    </location>
</feature>
<evidence type="ECO:0000256" key="2">
    <source>
        <dbReference type="ARBA" id="ARBA00004544"/>
    </source>
</evidence>
<dbReference type="InterPro" id="IPR011992">
    <property type="entry name" value="EF-hand-dom_pair"/>
</dbReference>
<feature type="region of interest" description="Disordered" evidence="15">
    <location>
        <begin position="452"/>
        <end position="486"/>
    </location>
</feature>
<feature type="coiled-coil region" evidence="14">
    <location>
        <begin position="1731"/>
        <end position="1758"/>
    </location>
</feature>
<dbReference type="GO" id="GO:0005856">
    <property type="term" value="C:cytoskeleton"/>
    <property type="evidence" value="ECO:0007669"/>
    <property type="project" value="UniProtKB-SubCell"/>
</dbReference>
<evidence type="ECO:0000256" key="7">
    <source>
        <dbReference type="ARBA" id="ARBA00022553"/>
    </source>
</evidence>
<keyword evidence="10" id="KW-0106">Calcium</keyword>
<dbReference type="Pfam" id="PF00018">
    <property type="entry name" value="SH3_1"/>
    <property type="match status" value="1"/>
</dbReference>
<dbReference type="SUPFAM" id="SSF50044">
    <property type="entry name" value="SH3-domain"/>
    <property type="match status" value="1"/>
</dbReference>
<keyword evidence="9" id="KW-0677">Repeat</keyword>
<dbReference type="Pfam" id="PF08726">
    <property type="entry name" value="EFhand_Ca_insen"/>
    <property type="match status" value="1"/>
</dbReference>
<evidence type="ECO:0000256" key="13">
    <source>
        <dbReference type="PROSITE-ProRule" id="PRU00192"/>
    </source>
</evidence>
<feature type="compositionally biased region" description="Acidic residues" evidence="15">
    <location>
        <begin position="1073"/>
        <end position="1087"/>
    </location>
</feature>
<name>A0A6F9DUJ3_9ASCI</name>
<evidence type="ECO:0000256" key="8">
    <source>
        <dbReference type="ARBA" id="ARBA00022723"/>
    </source>
</evidence>